<dbReference type="PANTHER" id="PTHR46064">
    <property type="entry name" value="QUEUINE TRNA-RIBOSYLTRANSFERASE ACCESSORY SUBUNIT 2"/>
    <property type="match status" value="1"/>
</dbReference>
<comment type="function">
    <text evidence="5">Non-catalytic subunit of the queuine tRNA-ribosyltransferase (TGT) that catalyzes the base-exchange of a guanine (G) residue with queuine (Q) at position 34 (anticodon wobble position) in tRNAs with GU(N) anticodons (tRNA-Asp, -Asn, -His and -Tyr), resulting in the hypermodified nucleoside queuosine (7-(((4,5-cis-dihydroxy-2-cyclopenten-1-yl)amino)methyl)-7-deazaguanosine).</text>
</comment>
<dbReference type="OrthoDB" id="27601at2759"/>
<dbReference type="Gene3D" id="3.20.20.105">
    <property type="entry name" value="Queuine tRNA-ribosyltransferase-like"/>
    <property type="match status" value="1"/>
</dbReference>
<feature type="binding site" evidence="5">
    <location>
        <position position="339"/>
    </location>
    <ligand>
        <name>Zn(2+)</name>
        <dbReference type="ChEBI" id="CHEBI:29105"/>
    </ligand>
</feature>
<dbReference type="Pfam" id="PF01702">
    <property type="entry name" value="TGT"/>
    <property type="match status" value="1"/>
</dbReference>
<dbReference type="InterPro" id="IPR028592">
    <property type="entry name" value="QTRTD1"/>
</dbReference>
<comment type="subcellular location">
    <subcellularLocation>
        <location evidence="5">Cytoplasm</location>
    </subcellularLocation>
</comment>
<gene>
    <name evidence="7" type="ORF">BT63DRAFT_482395</name>
</gene>
<feature type="binding site" evidence="5">
    <location>
        <position position="365"/>
    </location>
    <ligand>
        <name>Zn(2+)</name>
        <dbReference type="ChEBI" id="CHEBI:29105"/>
    </ligand>
</feature>
<dbReference type="EMBL" id="MU004240">
    <property type="protein sequence ID" value="KAF2665453.1"/>
    <property type="molecule type" value="Genomic_DNA"/>
</dbReference>
<comment type="similarity">
    <text evidence="5">Belongs to the queuine tRNA-ribosyltransferase family. QTRT2 subfamily.</text>
</comment>
<dbReference type="GO" id="GO:0005737">
    <property type="term" value="C:cytoplasm"/>
    <property type="evidence" value="ECO:0007669"/>
    <property type="project" value="UniProtKB-SubCell"/>
</dbReference>
<evidence type="ECO:0000259" key="6">
    <source>
        <dbReference type="Pfam" id="PF01702"/>
    </source>
</evidence>
<keyword evidence="8" id="KW-1185">Reference proteome</keyword>
<dbReference type="InterPro" id="IPR002616">
    <property type="entry name" value="tRNA_ribo_trans-like"/>
</dbReference>
<keyword evidence="3 5" id="KW-0479">Metal-binding</keyword>
<reference evidence="7" key="1">
    <citation type="journal article" date="2020" name="Stud. Mycol.">
        <title>101 Dothideomycetes genomes: a test case for predicting lifestyles and emergence of pathogens.</title>
        <authorList>
            <person name="Haridas S."/>
            <person name="Albert R."/>
            <person name="Binder M."/>
            <person name="Bloem J."/>
            <person name="Labutti K."/>
            <person name="Salamov A."/>
            <person name="Andreopoulos B."/>
            <person name="Baker S."/>
            <person name="Barry K."/>
            <person name="Bills G."/>
            <person name="Bluhm B."/>
            <person name="Cannon C."/>
            <person name="Castanera R."/>
            <person name="Culley D."/>
            <person name="Daum C."/>
            <person name="Ezra D."/>
            <person name="Gonzalez J."/>
            <person name="Henrissat B."/>
            <person name="Kuo A."/>
            <person name="Liang C."/>
            <person name="Lipzen A."/>
            <person name="Lutzoni F."/>
            <person name="Magnuson J."/>
            <person name="Mondo S."/>
            <person name="Nolan M."/>
            <person name="Ohm R."/>
            <person name="Pangilinan J."/>
            <person name="Park H.-J."/>
            <person name="Ramirez L."/>
            <person name="Alfaro M."/>
            <person name="Sun H."/>
            <person name="Tritt A."/>
            <person name="Yoshinaga Y."/>
            <person name="Zwiers L.-H."/>
            <person name="Turgeon B."/>
            <person name="Goodwin S."/>
            <person name="Spatafora J."/>
            <person name="Crous P."/>
            <person name="Grigoriev I."/>
        </authorList>
    </citation>
    <scope>NUCLEOTIDE SEQUENCE</scope>
    <source>
        <strain evidence="7">CBS 115976</strain>
    </source>
</reference>
<dbReference type="GO" id="GO:0046872">
    <property type="term" value="F:metal ion binding"/>
    <property type="evidence" value="ECO:0007669"/>
    <property type="project" value="UniProtKB-KW"/>
</dbReference>
<protein>
    <recommendedName>
        <fullName evidence="5">Queuine tRNA-ribosyltransferase accessory subunit 2</fullName>
    </recommendedName>
    <alternativeName>
        <fullName evidence="5">Queuine tRNA-ribosyltransferase domain-containing protein 1</fullName>
    </alternativeName>
</protein>
<dbReference type="GO" id="GO:0008479">
    <property type="term" value="F:tRNA-guanosine(34) queuine transglycosylase activity"/>
    <property type="evidence" value="ECO:0007669"/>
    <property type="project" value="UniProtKB-UniRule"/>
</dbReference>
<dbReference type="GO" id="GO:0006400">
    <property type="term" value="P:tRNA modification"/>
    <property type="evidence" value="ECO:0007669"/>
    <property type="project" value="InterPro"/>
</dbReference>
<dbReference type="AlphaFoldDB" id="A0A6A6U2G0"/>
<dbReference type="InterPro" id="IPR050852">
    <property type="entry name" value="Queuine_tRNA-ribosyltrfase"/>
</dbReference>
<feature type="binding site" evidence="5">
    <location>
        <position position="334"/>
    </location>
    <ligand>
        <name>Zn(2+)</name>
        <dbReference type="ChEBI" id="CHEBI:29105"/>
    </ligand>
</feature>
<accession>A0A6A6U2G0</accession>
<evidence type="ECO:0000256" key="1">
    <source>
        <dbReference type="ARBA" id="ARBA00022490"/>
    </source>
</evidence>
<name>A0A6A6U2G0_9PEZI</name>
<evidence type="ECO:0000256" key="2">
    <source>
        <dbReference type="ARBA" id="ARBA00022694"/>
    </source>
</evidence>
<dbReference type="Proteomes" id="UP000799302">
    <property type="component" value="Unassembled WGS sequence"/>
</dbReference>
<feature type="binding site" evidence="5">
    <location>
        <position position="336"/>
    </location>
    <ligand>
        <name>Zn(2+)</name>
        <dbReference type="ChEBI" id="CHEBI:29105"/>
    </ligand>
</feature>
<organism evidence="7 8">
    <name type="scientific">Microthyrium microscopicum</name>
    <dbReference type="NCBI Taxonomy" id="703497"/>
    <lineage>
        <taxon>Eukaryota</taxon>
        <taxon>Fungi</taxon>
        <taxon>Dikarya</taxon>
        <taxon>Ascomycota</taxon>
        <taxon>Pezizomycotina</taxon>
        <taxon>Dothideomycetes</taxon>
        <taxon>Dothideomycetes incertae sedis</taxon>
        <taxon>Microthyriales</taxon>
        <taxon>Microthyriaceae</taxon>
        <taxon>Microthyrium</taxon>
    </lineage>
</organism>
<feature type="domain" description="tRNA-guanine(15) transglycosylase-like" evidence="6">
    <location>
        <begin position="27"/>
        <end position="397"/>
    </location>
</feature>
<dbReference type="PANTHER" id="PTHR46064:SF1">
    <property type="entry name" value="QUEUINE TRNA-RIBOSYLTRANSFERASE ACCESSORY SUBUNIT 2"/>
    <property type="match status" value="1"/>
</dbReference>
<evidence type="ECO:0000256" key="5">
    <source>
        <dbReference type="HAMAP-Rule" id="MF_03043"/>
    </source>
</evidence>
<comment type="cofactor">
    <cofactor evidence="5">
        <name>Zn(2+)</name>
        <dbReference type="ChEBI" id="CHEBI:29105"/>
    </cofactor>
    <text evidence="5">Binds 1 zinc ion per subunit.</text>
</comment>
<keyword evidence="1 5" id="KW-0963">Cytoplasm</keyword>
<dbReference type="InterPro" id="IPR036511">
    <property type="entry name" value="TGT-like_sf"/>
</dbReference>
<dbReference type="SUPFAM" id="SSF51713">
    <property type="entry name" value="tRNA-guanine transglycosylase"/>
    <property type="match status" value="1"/>
</dbReference>
<dbReference type="HAMAP" id="MF_03043">
    <property type="entry name" value="QTRT2"/>
    <property type="match status" value="1"/>
</dbReference>
<comment type="subunit">
    <text evidence="5">Heterodimer of a catalytic subunit and an accessory subunit.</text>
</comment>
<sequence>MDTSRLSELPVEMLSFTILSAAARATPRIGRLSVPQRKAILTPGFVATTSRGIIPHIAPDVQAKHTHIPGVYLPIEDFLDKAPKQTPPIYNIPPLPNLSRLRRFTTQPDDTLLILGLRRPIPVDAPLTNSNEAFTIYTSVGFRHEKVDDYIEAATVLQPDIFIAPADVVYTTTRSIKRTEKILDRSSTWLDRTLRAQTDAETDTPFPPIFAPILPIAPEQQQLYLSDLTNHSNISGLAIYDPIALPGIPDSLASLPRFSLFPPSSPHTILSHINAGIDIFTIPFIGEASDAGLALSFSFPPPSPSSNSTTPEPLAIDLALPIHNTSLEPLSPNCDCHACDTCTRAYMQHLLSAKEMLGWTFLQLHNHAIMHRFFAGIRASIKAGTWEADVIAFNELYEAELPAKTGAGPRIRGYQYRSGPGEKKRNGKGYGNLDRVAVAGAEVGGGLGAELAEAVEQQDVVMETAVDVPGDKIEESG</sequence>
<keyword evidence="2 5" id="KW-0819">tRNA processing</keyword>
<evidence type="ECO:0000256" key="3">
    <source>
        <dbReference type="ARBA" id="ARBA00022723"/>
    </source>
</evidence>
<proteinExistence type="inferred from homology"/>
<evidence type="ECO:0000313" key="7">
    <source>
        <dbReference type="EMBL" id="KAF2665453.1"/>
    </source>
</evidence>
<evidence type="ECO:0000256" key="4">
    <source>
        <dbReference type="ARBA" id="ARBA00022833"/>
    </source>
</evidence>
<keyword evidence="4 5" id="KW-0862">Zinc</keyword>
<evidence type="ECO:0000313" key="8">
    <source>
        <dbReference type="Proteomes" id="UP000799302"/>
    </source>
</evidence>